<proteinExistence type="predicted"/>
<evidence type="ECO:0000256" key="1">
    <source>
        <dbReference type="ARBA" id="ARBA00023015"/>
    </source>
</evidence>
<dbReference type="GO" id="GO:0006355">
    <property type="term" value="P:regulation of DNA-templated transcription"/>
    <property type="evidence" value="ECO:0007669"/>
    <property type="project" value="InterPro"/>
</dbReference>
<dbReference type="PANTHER" id="PTHR44688:SF16">
    <property type="entry name" value="DNA-BINDING TRANSCRIPTIONAL ACTIVATOR DEVR_DOSR"/>
    <property type="match status" value="1"/>
</dbReference>
<evidence type="ECO:0000256" key="2">
    <source>
        <dbReference type="ARBA" id="ARBA00023125"/>
    </source>
</evidence>
<comment type="caution">
    <text evidence="5">The sequence shown here is derived from an EMBL/GenBank/DDBJ whole genome shotgun (WGS) entry which is preliminary data.</text>
</comment>
<dbReference type="EMBL" id="AUXW01000139">
    <property type="protein sequence ID" value="KKE84022.1"/>
    <property type="molecule type" value="Genomic_DNA"/>
</dbReference>
<name>A0A0F6ACT3_9GAMM</name>
<reference evidence="5 6" key="1">
    <citation type="journal article" date="2015" name="BMC Genomics">
        <title>Genome mining reveals unlocked bioactive potential of marine Gram-negative bacteria.</title>
        <authorList>
            <person name="Machado H."/>
            <person name="Sonnenschein E.C."/>
            <person name="Melchiorsen J."/>
            <person name="Gram L."/>
        </authorList>
    </citation>
    <scope>NUCLEOTIDE SEQUENCE [LARGE SCALE GENOMIC DNA]</scope>
    <source>
        <strain evidence="5 6">S4054</strain>
    </source>
</reference>
<evidence type="ECO:0000256" key="3">
    <source>
        <dbReference type="ARBA" id="ARBA00023163"/>
    </source>
</evidence>
<dbReference type="InterPro" id="IPR036388">
    <property type="entry name" value="WH-like_DNA-bd_sf"/>
</dbReference>
<dbReference type="Pfam" id="PF03472">
    <property type="entry name" value="Autoind_bind"/>
    <property type="match status" value="1"/>
</dbReference>
<dbReference type="SMART" id="SM00421">
    <property type="entry name" value="HTH_LUXR"/>
    <property type="match status" value="1"/>
</dbReference>
<sequence length="245" mass="27886">MVMQNTFEFIEQLKTASTLADVKELLNRLLEIIEYDYFLIGLIMPQSITRSDVLILDNYPQSWRQYYDDTGLVKVDPIVRYSMDNYLPIIWSHLEKDARYSKQELQVIKKAHEAGLQSGFSIPFHNNLGEFGMISFALKNQQSDSVTKFNRALPLVQLIVPALQDALKRIDSKTSISDTTLTKRETECLTWAAEGKSSWEISKILCCSERTVLFHLQNAGAKLNANNRYQTISKAIISGALNLSV</sequence>
<dbReference type="InterPro" id="IPR000792">
    <property type="entry name" value="Tscrpt_reg_LuxR_C"/>
</dbReference>
<keyword evidence="1" id="KW-0805">Transcription regulation</keyword>
<feature type="domain" description="HTH luxR-type" evidence="4">
    <location>
        <begin position="174"/>
        <end position="239"/>
    </location>
</feature>
<dbReference type="SUPFAM" id="SSF75516">
    <property type="entry name" value="Pheromone-binding domain of LuxR-like quorum-sensing transcription factors"/>
    <property type="match status" value="1"/>
</dbReference>
<dbReference type="Gene3D" id="1.10.10.10">
    <property type="entry name" value="Winged helix-like DNA-binding domain superfamily/Winged helix DNA-binding domain"/>
    <property type="match status" value="1"/>
</dbReference>
<accession>A0A0F6ACT3</accession>
<dbReference type="PRINTS" id="PR00038">
    <property type="entry name" value="HTHLUXR"/>
</dbReference>
<dbReference type="InterPro" id="IPR036693">
    <property type="entry name" value="TF_LuxR_autoind-bd_dom_sf"/>
</dbReference>
<evidence type="ECO:0000259" key="4">
    <source>
        <dbReference type="PROSITE" id="PS50043"/>
    </source>
</evidence>
<keyword evidence="2" id="KW-0238">DNA-binding</keyword>
<dbReference type="SUPFAM" id="SSF46894">
    <property type="entry name" value="C-terminal effector domain of the bipartite response regulators"/>
    <property type="match status" value="1"/>
</dbReference>
<dbReference type="Proteomes" id="UP000033434">
    <property type="component" value="Unassembled WGS sequence"/>
</dbReference>
<dbReference type="GO" id="GO:0003677">
    <property type="term" value="F:DNA binding"/>
    <property type="evidence" value="ECO:0007669"/>
    <property type="project" value="UniProtKB-KW"/>
</dbReference>
<gene>
    <name evidence="5" type="ORF">N479_11460</name>
</gene>
<dbReference type="PANTHER" id="PTHR44688">
    <property type="entry name" value="DNA-BINDING TRANSCRIPTIONAL ACTIVATOR DEVR_DOSR"/>
    <property type="match status" value="1"/>
</dbReference>
<dbReference type="Pfam" id="PF00196">
    <property type="entry name" value="GerE"/>
    <property type="match status" value="1"/>
</dbReference>
<organism evidence="5 6">
    <name type="scientific">Pseudoalteromonas luteoviolacea S4054</name>
    <dbReference type="NCBI Taxonomy" id="1129367"/>
    <lineage>
        <taxon>Bacteria</taxon>
        <taxon>Pseudomonadati</taxon>
        <taxon>Pseudomonadota</taxon>
        <taxon>Gammaproteobacteria</taxon>
        <taxon>Alteromonadales</taxon>
        <taxon>Pseudoalteromonadaceae</taxon>
        <taxon>Pseudoalteromonas</taxon>
    </lineage>
</organism>
<dbReference type="PATRIC" id="fig|1129367.4.peg.2082"/>
<protein>
    <recommendedName>
        <fullName evidence="4">HTH luxR-type domain-containing protein</fullName>
    </recommendedName>
</protein>
<dbReference type="AlphaFoldDB" id="A0A0F6ACT3"/>
<dbReference type="InterPro" id="IPR016032">
    <property type="entry name" value="Sig_transdc_resp-reg_C-effctor"/>
</dbReference>
<dbReference type="InterPro" id="IPR005143">
    <property type="entry name" value="TF_LuxR_autoind-bd_dom"/>
</dbReference>
<evidence type="ECO:0000313" key="6">
    <source>
        <dbReference type="Proteomes" id="UP000033434"/>
    </source>
</evidence>
<dbReference type="PROSITE" id="PS00622">
    <property type="entry name" value="HTH_LUXR_1"/>
    <property type="match status" value="1"/>
</dbReference>
<dbReference type="RefSeq" id="WP_052960939.1">
    <property type="nucleotide sequence ID" value="NZ_AUXW01000139.1"/>
</dbReference>
<dbReference type="PROSITE" id="PS50043">
    <property type="entry name" value="HTH_LUXR_2"/>
    <property type="match status" value="1"/>
</dbReference>
<evidence type="ECO:0000313" key="5">
    <source>
        <dbReference type="EMBL" id="KKE84022.1"/>
    </source>
</evidence>
<keyword evidence="3" id="KW-0804">Transcription</keyword>
<dbReference type="Gene3D" id="3.30.450.80">
    <property type="entry name" value="Transcription factor LuxR-like, autoinducer-binding domain"/>
    <property type="match status" value="1"/>
</dbReference>
<dbReference type="CDD" id="cd06170">
    <property type="entry name" value="LuxR_C_like"/>
    <property type="match status" value="1"/>
</dbReference>